<reference evidence="3" key="1">
    <citation type="submission" date="2025-08" db="UniProtKB">
        <authorList>
            <consortium name="RefSeq"/>
        </authorList>
    </citation>
    <scope>IDENTIFICATION</scope>
    <source>
        <tissue evidence="3">Whole larval tissue</tissue>
    </source>
</reference>
<gene>
    <name evidence="3" type="primary">LOC126911828</name>
</gene>
<feature type="signal peptide" evidence="1">
    <location>
        <begin position="1"/>
        <end position="21"/>
    </location>
</feature>
<dbReference type="AlphaFoldDB" id="A0A9R0F1C2"/>
<keyword evidence="2" id="KW-1185">Reference proteome</keyword>
<feature type="chain" id="PRO_5040451483" evidence="1">
    <location>
        <begin position="22"/>
        <end position="239"/>
    </location>
</feature>
<organism evidence="2 3">
    <name type="scientific">Spodoptera frugiperda</name>
    <name type="common">Fall armyworm</name>
    <dbReference type="NCBI Taxonomy" id="7108"/>
    <lineage>
        <taxon>Eukaryota</taxon>
        <taxon>Metazoa</taxon>
        <taxon>Ecdysozoa</taxon>
        <taxon>Arthropoda</taxon>
        <taxon>Hexapoda</taxon>
        <taxon>Insecta</taxon>
        <taxon>Pterygota</taxon>
        <taxon>Neoptera</taxon>
        <taxon>Endopterygota</taxon>
        <taxon>Lepidoptera</taxon>
        <taxon>Glossata</taxon>
        <taxon>Ditrysia</taxon>
        <taxon>Noctuoidea</taxon>
        <taxon>Noctuidae</taxon>
        <taxon>Amphipyrinae</taxon>
        <taxon>Spodoptera</taxon>
    </lineage>
</organism>
<dbReference type="Proteomes" id="UP000829999">
    <property type="component" value="Chromosome 19"/>
</dbReference>
<evidence type="ECO:0000256" key="1">
    <source>
        <dbReference type="SAM" id="SignalP"/>
    </source>
</evidence>
<name>A0A9R0F1C2_SPOFR</name>
<keyword evidence="1" id="KW-0732">Signal</keyword>
<evidence type="ECO:0000313" key="3">
    <source>
        <dbReference type="RefSeq" id="XP_050556738.1"/>
    </source>
</evidence>
<sequence length="239" mass="27223">MAISITLLTLSLLLITRVSITKTINQPTEYSSQEKPMSNNYKPKEVEIKTESIDNNIADSDALDKALDKMLANKKLIVKYKHKNPKNDEIKVIHAVDIMHSNDSITPINDCASVNDSPDRITKETAEKGNDINTVDKQGMKIKHIDLSSGNDYENGTPESKDIPELLMEILKEKVRKEPVLRNEFVLKNKNVHPHRFIVEKPQSHEETVCKKVSHGRKYKNVPTNAELTDYEDNNYEKS</sequence>
<protein>
    <submittedName>
        <fullName evidence="3">Uncharacterized protein LOC126911828</fullName>
    </submittedName>
</protein>
<proteinExistence type="predicted"/>
<dbReference type="GeneID" id="126911828"/>
<evidence type="ECO:0000313" key="2">
    <source>
        <dbReference type="Proteomes" id="UP000829999"/>
    </source>
</evidence>
<dbReference type="RefSeq" id="XP_050556738.1">
    <property type="nucleotide sequence ID" value="XM_050700781.1"/>
</dbReference>
<accession>A0A9R0F1C2</accession>